<organism evidence="4 5">
    <name type="scientific">Prorocentrum cordatum</name>
    <dbReference type="NCBI Taxonomy" id="2364126"/>
    <lineage>
        <taxon>Eukaryota</taxon>
        <taxon>Sar</taxon>
        <taxon>Alveolata</taxon>
        <taxon>Dinophyceae</taxon>
        <taxon>Prorocentrales</taxon>
        <taxon>Prorocentraceae</taxon>
        <taxon>Prorocentrum</taxon>
    </lineage>
</organism>
<dbReference type="EMBL" id="CAUYUJ010000114">
    <property type="protein sequence ID" value="CAK0788757.1"/>
    <property type="molecule type" value="Genomic_DNA"/>
</dbReference>
<comment type="caution">
    <text evidence="4">The sequence shown here is derived from an EMBL/GenBank/DDBJ whole genome shotgun (WGS) entry which is preliminary data.</text>
</comment>
<dbReference type="SUPFAM" id="SSF54719">
    <property type="entry name" value="Fe,Mn superoxide dismutase (SOD), C-terminal domain"/>
    <property type="match status" value="1"/>
</dbReference>
<feature type="region of interest" description="Disordered" evidence="1">
    <location>
        <begin position="279"/>
        <end position="381"/>
    </location>
</feature>
<dbReference type="PANTHER" id="PTHR43595:SF2">
    <property type="entry name" value="SMALL RIBOSOMAL SUBUNIT PROTEIN MS42"/>
    <property type="match status" value="1"/>
</dbReference>
<proteinExistence type="predicted"/>
<feature type="region of interest" description="Disordered" evidence="1">
    <location>
        <begin position="488"/>
        <end position="753"/>
    </location>
</feature>
<accession>A0ABN9PBM2</accession>
<reference evidence="4" key="1">
    <citation type="submission" date="2023-10" db="EMBL/GenBank/DDBJ databases">
        <authorList>
            <person name="Chen Y."/>
            <person name="Shah S."/>
            <person name="Dougan E. K."/>
            <person name="Thang M."/>
            <person name="Chan C."/>
        </authorList>
    </citation>
    <scope>NUCLEOTIDE SEQUENCE [LARGE SCALE GENOMIC DNA]</scope>
</reference>
<evidence type="ECO:0000313" key="4">
    <source>
        <dbReference type="EMBL" id="CAK0788757.1"/>
    </source>
</evidence>
<evidence type="ECO:0000256" key="1">
    <source>
        <dbReference type="SAM" id="MobiDB-lite"/>
    </source>
</evidence>
<feature type="domain" description="Manganese/iron superoxide dismutase C-terminal" evidence="3">
    <location>
        <begin position="866"/>
        <end position="970"/>
    </location>
</feature>
<dbReference type="InterPro" id="IPR019832">
    <property type="entry name" value="Mn/Fe_SOD_C"/>
</dbReference>
<name>A0ABN9PBM2_9DINO</name>
<dbReference type="InterPro" id="IPR036314">
    <property type="entry name" value="SOD_C_sf"/>
</dbReference>
<feature type="compositionally biased region" description="Low complexity" evidence="1">
    <location>
        <begin position="161"/>
        <end position="179"/>
    </location>
</feature>
<protein>
    <recommendedName>
        <fullName evidence="3">Manganese/iron superoxide dismutase C-terminal domain-containing protein</fullName>
    </recommendedName>
</protein>
<gene>
    <name evidence="4" type="ORF">PCOR1329_LOCUS537</name>
</gene>
<dbReference type="Pfam" id="PF02777">
    <property type="entry name" value="Sod_Fe_C"/>
    <property type="match status" value="1"/>
</dbReference>
<keyword evidence="2" id="KW-0812">Transmembrane</keyword>
<feature type="region of interest" description="Disordered" evidence="1">
    <location>
        <begin position="137"/>
        <end position="184"/>
    </location>
</feature>
<keyword evidence="2" id="KW-1133">Transmembrane helix</keyword>
<dbReference type="Proteomes" id="UP001189429">
    <property type="component" value="Unassembled WGS sequence"/>
</dbReference>
<evidence type="ECO:0000259" key="3">
    <source>
        <dbReference type="Pfam" id="PF02777"/>
    </source>
</evidence>
<dbReference type="PANTHER" id="PTHR43595">
    <property type="entry name" value="37S RIBOSOMAL PROTEIN S26, MITOCHONDRIAL"/>
    <property type="match status" value="1"/>
</dbReference>
<evidence type="ECO:0000313" key="5">
    <source>
        <dbReference type="Proteomes" id="UP001189429"/>
    </source>
</evidence>
<sequence>MFRFDGLLQRRTCGCPLFRLACTSALAASVMVALLRRRNARAPADSDRELGGFAAARACDNKRCLGSVGWSTGCVTMTECSGCPQCSYTWQRMLAVAPAAASAEALAGRPRAAAESTTMLAYTGHAIGGPVASARSNTSSWFAPARPSADEKPGENGAVPSAREATTTTETTTSSSNTRQPYSLLPPDQSCASYQLADVLSEDECFGDAVQHNRVGLGDKQTIGKPTWDGMSFYGCVYNIEADLVMFNDQSPNPSYTSTQQQNICLGVATTTTSSTFTITSSSTLSSSETRSSTSPTSSTSETTTTRTSRTLTSISEISVTSISETSSTSATSISETSSTATSRTLTGTSTTSISETSSTVTSTGTTITGTTSTSESSITATTVSNTHQPYSLLPPDQSCASYQLADVLSEDECFGDAVQHNRVGLGDKQTIGKPTWDGMSFYGCVYNIEADLVMFNDQSPNPSYTSTQQQNICLGVATTTTSSTFTITSSSTLSSSETRSSTSPTSSTSETTTTRTSRTLTSISEISVTSISETSSTSATSISETSSTATSRTLTGTSATSISETSSTATSRTLTGTSTTSISETSSTATSRTLTGTSATSISETSSTSATSISETSSTSATSISETSSTSTTSISDTSSTATSRTLTGTSTTSISETSSTATSRTLTSTSATSISETSSTSATSISETSSTSATSISETSSTSATSISDTSSTATSRTLTGTSTTSISHTSSTATSRTLTGTSTTSISETSSTVNHDLTWLGMDQSTSSAGVTSIEVMILFGLVLAGGIAMWVFAVTIITRYQRRKRAATTAPTDLLSHSGQPGALRISAQACDADPGTAGGPVSPPLPPRVGTAPAGTRGQPSASLEGAIREAFGSMGEFKARFEAQCARGGSAWAWLVVTADSRLAITSTLSQENPFVDGAEEDIPGAPILACSVWDHASGLEQFQCQHQAYMQAWWRVVNWETVSTLYDEALNSKAPTTEGNLVGDTTVECTHMPPIGSAPLHRPVAIPDIW</sequence>
<evidence type="ECO:0000256" key="2">
    <source>
        <dbReference type="SAM" id="Phobius"/>
    </source>
</evidence>
<feature type="region of interest" description="Disordered" evidence="1">
    <location>
        <begin position="835"/>
        <end position="865"/>
    </location>
</feature>
<keyword evidence="2" id="KW-0472">Membrane</keyword>
<keyword evidence="5" id="KW-1185">Reference proteome</keyword>
<feature type="transmembrane region" description="Helical" evidence="2">
    <location>
        <begin position="779"/>
        <end position="801"/>
    </location>
</feature>
<dbReference type="Gene3D" id="3.55.40.20">
    <property type="entry name" value="Iron/manganese superoxide dismutase, C-terminal domain"/>
    <property type="match status" value="1"/>
</dbReference>